<reference evidence="2 3" key="1">
    <citation type="submission" date="2021-11" db="EMBL/GenBank/DDBJ databases">
        <authorList>
            <person name="Liang Q."/>
            <person name="Mou H."/>
            <person name="Liu Z."/>
        </authorList>
    </citation>
    <scope>NUCLEOTIDE SEQUENCE [LARGE SCALE GENOMIC DNA]</scope>
    <source>
        <strain evidence="2 3">CHU3</strain>
    </source>
</reference>
<dbReference type="Gene3D" id="3.30.2350.10">
    <property type="entry name" value="Pseudouridine synthase"/>
    <property type="match status" value="1"/>
</dbReference>
<dbReference type="PANTHER" id="PTHR21600:SF89">
    <property type="entry name" value="RIBOSOMAL LARGE SUBUNIT PSEUDOURIDINE SYNTHASE A"/>
    <property type="match status" value="1"/>
</dbReference>
<evidence type="ECO:0000313" key="3">
    <source>
        <dbReference type="Proteomes" id="UP001209701"/>
    </source>
</evidence>
<name>A0ABT2YLZ8_9BURK</name>
<evidence type="ECO:0000259" key="1">
    <source>
        <dbReference type="Pfam" id="PF00849"/>
    </source>
</evidence>
<dbReference type="SUPFAM" id="SSF55120">
    <property type="entry name" value="Pseudouridine synthase"/>
    <property type="match status" value="1"/>
</dbReference>
<keyword evidence="3" id="KW-1185">Reference proteome</keyword>
<dbReference type="Pfam" id="PF00849">
    <property type="entry name" value="PseudoU_synth_2"/>
    <property type="match status" value="1"/>
</dbReference>
<evidence type="ECO:0000313" key="2">
    <source>
        <dbReference type="EMBL" id="MCV2370915.1"/>
    </source>
</evidence>
<feature type="domain" description="Pseudouridine synthase RsuA/RluA-like" evidence="1">
    <location>
        <begin position="17"/>
        <end position="163"/>
    </location>
</feature>
<dbReference type="InterPro" id="IPR006224">
    <property type="entry name" value="PsdUridine_synth_RluA-like_CS"/>
</dbReference>
<gene>
    <name evidence="2" type="ORF">LNV07_22745</name>
</gene>
<organism evidence="2 3">
    <name type="scientific">Roseateles oligotrophus</name>
    <dbReference type="NCBI Taxonomy" id="1769250"/>
    <lineage>
        <taxon>Bacteria</taxon>
        <taxon>Pseudomonadati</taxon>
        <taxon>Pseudomonadota</taxon>
        <taxon>Betaproteobacteria</taxon>
        <taxon>Burkholderiales</taxon>
        <taxon>Sphaerotilaceae</taxon>
        <taxon>Roseateles</taxon>
    </lineage>
</organism>
<dbReference type="PROSITE" id="PS01129">
    <property type="entry name" value="PSI_RLU"/>
    <property type="match status" value="1"/>
</dbReference>
<dbReference type="InterPro" id="IPR020103">
    <property type="entry name" value="PsdUridine_synth_cat_dom_sf"/>
</dbReference>
<proteinExistence type="predicted"/>
<dbReference type="InterPro" id="IPR006145">
    <property type="entry name" value="PsdUridine_synth_RsuA/RluA"/>
</dbReference>
<dbReference type="CDD" id="cd02869">
    <property type="entry name" value="PseudoU_synth_RluA_like"/>
    <property type="match status" value="1"/>
</dbReference>
<sequence>MKQDSAGFDLLFANEELLLINKPSGLLSVPGRGPDKHDCVIQRVQQQYPEALIAHRLDMATSGLLLLARGAAAQRALSMAFEARRVHKRYIAILEGELAGPDEGLVDLPLITDWPNRPRQKVDHHIGKASLTRYRVLSRGEGKTRVELEPVTGRTHQLRVHMLALGHPIIGDALYGAQPVERMYLHACSLKLPDWGLSFESPPEF</sequence>
<comment type="caution">
    <text evidence="2">The sequence shown here is derived from an EMBL/GenBank/DDBJ whole genome shotgun (WGS) entry which is preliminary data.</text>
</comment>
<dbReference type="Proteomes" id="UP001209701">
    <property type="component" value="Unassembled WGS sequence"/>
</dbReference>
<accession>A0ABT2YLZ8</accession>
<dbReference type="PANTHER" id="PTHR21600">
    <property type="entry name" value="MITOCHONDRIAL RNA PSEUDOURIDINE SYNTHASE"/>
    <property type="match status" value="1"/>
</dbReference>
<dbReference type="EMBL" id="JAJIRN010000011">
    <property type="protein sequence ID" value="MCV2370915.1"/>
    <property type="molecule type" value="Genomic_DNA"/>
</dbReference>
<dbReference type="RefSeq" id="WP_263573495.1">
    <property type="nucleotide sequence ID" value="NZ_JAJIRN010000011.1"/>
</dbReference>
<dbReference type="InterPro" id="IPR050188">
    <property type="entry name" value="RluA_PseudoU_synthase"/>
</dbReference>
<protein>
    <submittedName>
        <fullName evidence="2">Pseudouridine synthase</fullName>
    </submittedName>
</protein>